<protein>
    <submittedName>
        <fullName evidence="1">Uncharacterized protein</fullName>
    </submittedName>
</protein>
<reference evidence="1" key="2">
    <citation type="journal article" date="2015" name="Fish Shellfish Immunol.">
        <title>Early steps in the European eel (Anguilla anguilla)-Vibrio vulnificus interaction in the gills: Role of the RtxA13 toxin.</title>
        <authorList>
            <person name="Callol A."/>
            <person name="Pajuelo D."/>
            <person name="Ebbesson L."/>
            <person name="Teles M."/>
            <person name="MacKenzie S."/>
            <person name="Amaro C."/>
        </authorList>
    </citation>
    <scope>NUCLEOTIDE SEQUENCE</scope>
</reference>
<name>A0A0E9XXA9_ANGAN</name>
<organism evidence="1">
    <name type="scientific">Anguilla anguilla</name>
    <name type="common">European freshwater eel</name>
    <name type="synonym">Muraena anguilla</name>
    <dbReference type="NCBI Taxonomy" id="7936"/>
    <lineage>
        <taxon>Eukaryota</taxon>
        <taxon>Metazoa</taxon>
        <taxon>Chordata</taxon>
        <taxon>Craniata</taxon>
        <taxon>Vertebrata</taxon>
        <taxon>Euteleostomi</taxon>
        <taxon>Actinopterygii</taxon>
        <taxon>Neopterygii</taxon>
        <taxon>Teleostei</taxon>
        <taxon>Anguilliformes</taxon>
        <taxon>Anguillidae</taxon>
        <taxon>Anguilla</taxon>
    </lineage>
</organism>
<dbReference type="AlphaFoldDB" id="A0A0E9XXA9"/>
<proteinExistence type="predicted"/>
<dbReference type="EMBL" id="GBXM01001225">
    <property type="protein sequence ID" value="JAI07353.1"/>
    <property type="molecule type" value="Transcribed_RNA"/>
</dbReference>
<evidence type="ECO:0000313" key="1">
    <source>
        <dbReference type="EMBL" id="JAI07353.1"/>
    </source>
</evidence>
<sequence>MLFLDLFKGERPVLKII</sequence>
<reference evidence="1" key="1">
    <citation type="submission" date="2014-11" db="EMBL/GenBank/DDBJ databases">
        <authorList>
            <person name="Amaro Gonzalez C."/>
        </authorList>
    </citation>
    <scope>NUCLEOTIDE SEQUENCE</scope>
</reference>
<accession>A0A0E9XXA9</accession>